<dbReference type="Proteomes" id="UP000242243">
    <property type="component" value="Unassembled WGS sequence"/>
</dbReference>
<dbReference type="EMBL" id="FOXC01000028">
    <property type="protein sequence ID" value="SFP55134.1"/>
    <property type="molecule type" value="Genomic_DNA"/>
</dbReference>
<dbReference type="OrthoDB" id="10018251at2"/>
<reference evidence="3 4" key="1">
    <citation type="submission" date="2016-10" db="EMBL/GenBank/DDBJ databases">
        <authorList>
            <person name="de Groot N.N."/>
        </authorList>
    </citation>
    <scope>NUCLEOTIDE SEQUENCE [LARGE SCALE GENOMIC DNA]</scope>
    <source>
        <strain evidence="3 4">DSM 17073</strain>
    </source>
</reference>
<dbReference type="RefSeq" id="WP_089832828.1">
    <property type="nucleotide sequence ID" value="NZ_BJWI01000092.1"/>
</dbReference>
<dbReference type="Proteomes" id="UP000321547">
    <property type="component" value="Unassembled WGS sequence"/>
</dbReference>
<dbReference type="EMBL" id="BJWI01000092">
    <property type="protein sequence ID" value="GEM02956.1"/>
    <property type="molecule type" value="Genomic_DNA"/>
</dbReference>
<evidence type="ECO:0000313" key="5">
    <source>
        <dbReference type="Proteomes" id="UP000321547"/>
    </source>
</evidence>
<keyword evidence="1" id="KW-0732">Signal</keyword>
<proteinExistence type="predicted"/>
<evidence type="ECO:0000313" key="3">
    <source>
        <dbReference type="EMBL" id="SFP55134.1"/>
    </source>
</evidence>
<name>A0A1I5R9B7_9BACI</name>
<organism evidence="3 4">
    <name type="scientific">Halolactibacillus halophilus</name>
    <dbReference type="NCBI Taxonomy" id="306540"/>
    <lineage>
        <taxon>Bacteria</taxon>
        <taxon>Bacillati</taxon>
        <taxon>Bacillota</taxon>
        <taxon>Bacilli</taxon>
        <taxon>Bacillales</taxon>
        <taxon>Bacillaceae</taxon>
        <taxon>Halolactibacillus</taxon>
    </lineage>
</organism>
<evidence type="ECO:0000313" key="4">
    <source>
        <dbReference type="Proteomes" id="UP000242243"/>
    </source>
</evidence>
<protein>
    <submittedName>
        <fullName evidence="3">Uncharacterized protein</fullName>
    </submittedName>
</protein>
<sequence length="177" mass="19072">MKKVILTTLSVLLLGMASPVVAYAESVNVSSNTVSSVNTELLELNDNVKTKVTALENSGYQVDSQPFQIQENNFLRFYNDSTYGVIELKNDGGFTVFHLEDQDEYGYYKLIAETQDGEQFYKEFNEQGEERPRIVPFASVCDWVVGGSGVALSGIYGAAIGTAFGGLAGGIAGAACP</sequence>
<evidence type="ECO:0000313" key="2">
    <source>
        <dbReference type="EMBL" id="GEM02956.1"/>
    </source>
</evidence>
<accession>A0A1I5R9B7</accession>
<feature type="chain" id="PRO_5017340793" evidence="1">
    <location>
        <begin position="25"/>
        <end position="177"/>
    </location>
</feature>
<dbReference type="STRING" id="306540.SAMN05421839_1286"/>
<gene>
    <name evidence="2" type="ORF">HHA03_24880</name>
    <name evidence="3" type="ORF">SAMN05421839_1286</name>
</gene>
<evidence type="ECO:0000256" key="1">
    <source>
        <dbReference type="SAM" id="SignalP"/>
    </source>
</evidence>
<reference evidence="2 5" key="2">
    <citation type="submission" date="2019-07" db="EMBL/GenBank/DDBJ databases">
        <title>Whole genome shotgun sequence of Halolactibacillus halophilus NBRC 100868.</title>
        <authorList>
            <person name="Hosoyama A."/>
            <person name="Uohara A."/>
            <person name="Ohji S."/>
            <person name="Ichikawa N."/>
        </authorList>
    </citation>
    <scope>NUCLEOTIDE SEQUENCE [LARGE SCALE GENOMIC DNA]</scope>
    <source>
        <strain evidence="2 5">NBRC 100868</strain>
    </source>
</reference>
<feature type="signal peptide" evidence="1">
    <location>
        <begin position="1"/>
        <end position="24"/>
    </location>
</feature>
<keyword evidence="5" id="KW-1185">Reference proteome</keyword>
<dbReference type="AlphaFoldDB" id="A0A1I5R9B7"/>